<evidence type="ECO:0000313" key="2">
    <source>
        <dbReference type="Proteomes" id="UP000663602"/>
    </source>
</evidence>
<dbReference type="Pfam" id="PF12710">
    <property type="entry name" value="HAD"/>
    <property type="match status" value="1"/>
</dbReference>
<dbReference type="Gene3D" id="1.20.1440.100">
    <property type="entry name" value="SG protein - dephosphorylation function"/>
    <property type="match status" value="1"/>
</dbReference>
<reference evidence="1" key="2">
    <citation type="submission" date="2021-03" db="EMBL/GenBank/DDBJ databases">
        <title>Alternative transmission patterns in independently acquired nutritional co-symbionts of Dictyopharidae planthoppers.</title>
        <authorList>
            <person name="Michalik A."/>
            <person name="Lukasik P."/>
        </authorList>
    </citation>
    <scope>NUCLEOTIDE SEQUENCE</scope>
    <source>
        <strain evidence="1">DICMUL</strain>
    </source>
</reference>
<name>A0A974X8U9_9PROT</name>
<organism evidence="1 2">
    <name type="scientific">Candidatus Vidania fulgoroideorum</name>
    <dbReference type="NCBI Taxonomy" id="881286"/>
    <lineage>
        <taxon>Bacteria</taxon>
        <taxon>Pseudomonadati</taxon>
        <taxon>Pseudomonadota</taxon>
        <taxon>Betaproteobacteria</taxon>
        <taxon>Candidatus Vidania</taxon>
    </lineage>
</organism>
<evidence type="ECO:0000313" key="1">
    <source>
        <dbReference type="EMBL" id="QSW37798.1"/>
    </source>
</evidence>
<dbReference type="EMBL" id="CP071410">
    <property type="protein sequence ID" value="QSW37798.1"/>
    <property type="molecule type" value="Genomic_DNA"/>
</dbReference>
<dbReference type="InterPro" id="IPR036412">
    <property type="entry name" value="HAD-like_sf"/>
</dbReference>
<dbReference type="Gene3D" id="3.40.50.1000">
    <property type="entry name" value="HAD superfamily/HAD-like"/>
    <property type="match status" value="1"/>
</dbReference>
<proteinExistence type="predicted"/>
<accession>A0A974X8U9</accession>
<dbReference type="AlphaFoldDB" id="A0A974X8U9"/>
<dbReference type="Proteomes" id="UP000663602">
    <property type="component" value="Chromosome"/>
</dbReference>
<dbReference type="GO" id="GO:0016787">
    <property type="term" value="F:hydrolase activity"/>
    <property type="evidence" value="ECO:0007669"/>
    <property type="project" value="UniProtKB-KW"/>
</dbReference>
<keyword evidence="1" id="KW-0378">Hydrolase</keyword>
<dbReference type="InterPro" id="IPR023214">
    <property type="entry name" value="HAD_sf"/>
</dbReference>
<dbReference type="SUPFAM" id="SSF56784">
    <property type="entry name" value="HAD-like"/>
    <property type="match status" value="1"/>
</dbReference>
<gene>
    <name evidence="1" type="ORF">JSR02_00600</name>
</gene>
<reference evidence="1" key="1">
    <citation type="submission" date="2021-02" db="EMBL/GenBank/DDBJ databases">
        <authorList>
            <person name="Franco D."/>
        </authorList>
    </citation>
    <scope>NUCLEOTIDE SEQUENCE</scope>
    <source>
        <strain evidence="1">DICMUL</strain>
    </source>
</reference>
<protein>
    <submittedName>
        <fullName evidence="1">Haloacid dehalogenase-like hydrolase</fullName>
    </submittedName>
</protein>
<sequence>MIKLTKTQIRNYNKTKTNKKNLAYANKILISIFDLDKTITKVDCEGLFYKTAFKKGLITRAILNKFRQFHKDYNKGRFNAYLHFKFQNTVITKYKLKTKQKFIKFFINKFIKKNIYTYIFKQLKKKPLAIISTSSNELMATAVNKILLKNKHIIYTSKHNKQKGFKEINHGINKVHNIKIWLKQHTITNYKTEFYTDSENDYPLLQAANKRYIINPNEKLLSKSKLFENRTILILK</sequence>